<reference evidence="1" key="1">
    <citation type="submission" date="2021-05" db="EMBL/GenBank/DDBJ databases">
        <authorList>
            <person name="Alioto T."/>
            <person name="Alioto T."/>
            <person name="Gomez Garrido J."/>
        </authorList>
    </citation>
    <scope>NUCLEOTIDE SEQUENCE</scope>
</reference>
<protein>
    <submittedName>
        <fullName evidence="1">Uncharacterized protein</fullName>
    </submittedName>
</protein>
<evidence type="ECO:0000313" key="1">
    <source>
        <dbReference type="EMBL" id="CAG6643848.1"/>
    </source>
</evidence>
<proteinExistence type="predicted"/>
<dbReference type="EMBL" id="HBUF01129418">
    <property type="protein sequence ID" value="CAG6643848.1"/>
    <property type="molecule type" value="Transcribed_RNA"/>
</dbReference>
<sequence>MDLDLKSPTFKKTITPRFEPRGRLLNLSSGHLLAIYYRFYLVCLDAARDRLVILSEVKKSAFINSKPVSFEQIFCTKPKQVRLFKCNLRTSRKVSENTCFYVKIVWETRKK</sequence>
<organism evidence="1">
    <name type="scientific">Cacopsylla melanoneura</name>
    <dbReference type="NCBI Taxonomy" id="428564"/>
    <lineage>
        <taxon>Eukaryota</taxon>
        <taxon>Metazoa</taxon>
        <taxon>Ecdysozoa</taxon>
        <taxon>Arthropoda</taxon>
        <taxon>Hexapoda</taxon>
        <taxon>Insecta</taxon>
        <taxon>Pterygota</taxon>
        <taxon>Neoptera</taxon>
        <taxon>Paraneoptera</taxon>
        <taxon>Hemiptera</taxon>
        <taxon>Sternorrhyncha</taxon>
        <taxon>Psylloidea</taxon>
        <taxon>Psyllidae</taxon>
        <taxon>Psyllinae</taxon>
        <taxon>Cacopsylla</taxon>
    </lineage>
</organism>
<name>A0A8D8W2W3_9HEMI</name>
<dbReference type="AlphaFoldDB" id="A0A8D8W2W3"/>
<dbReference type="EMBL" id="HBUF01129417">
    <property type="protein sequence ID" value="CAG6643847.1"/>
    <property type="molecule type" value="Transcribed_RNA"/>
</dbReference>
<accession>A0A8D8W2W3</accession>